<name>A0A0K0Y0G8_9GAMM</name>
<protein>
    <submittedName>
        <fullName evidence="3">Peptide synthase</fullName>
    </submittedName>
</protein>
<dbReference type="STRING" id="1579979.WM2015_3008"/>
<dbReference type="RefSeq" id="WP_049726851.1">
    <property type="nucleotide sequence ID" value="NZ_CP012154.1"/>
</dbReference>
<evidence type="ECO:0000256" key="1">
    <source>
        <dbReference type="ARBA" id="ARBA00022598"/>
    </source>
</evidence>
<evidence type="ECO:0000313" key="3">
    <source>
        <dbReference type="EMBL" id="AKS43361.1"/>
    </source>
</evidence>
<dbReference type="InterPro" id="IPR042099">
    <property type="entry name" value="ANL_N_sf"/>
</dbReference>
<evidence type="ECO:0000313" key="4">
    <source>
        <dbReference type="Proteomes" id="UP000066624"/>
    </source>
</evidence>
<sequence length="443" mass="47948">MSDLPLIERALDDVLLHLHDQELSVAAYLGRAMALSAQLPPRTPVVNLCQNRGHFSIGFAAVLLAGGHNLLPANRLPATIDALLEQHPGACVLADCAMDRLSVPVIHPADVDSSSLADRIPSIPAHQLAAVVFTSGSTGASSRILKPWATLYHSARLNQASFGPRHPVHALATVPPQHMWGLETSVLLPWFAPITMHDAQPFFAADIVASLQQLPEPRVLISAPVHLRVLDEADSELPKLETIYSATAPLSPKLAQRLESGTGSEVREIYGCSETGCLAQRRSARGEGWTPFAGFEFDGGPRRFRVRADHLPETVELMDELAFDAQGRFELIGRSSDLVNVAGKRASLAELTRILLDIPGVVDGVIFQPPAQREGRVERLAALVVAPGLDAASLRARLAERIDAAFLPRPLRLVEALPRAESGKLPQHALMDFFRQHAEPARA</sequence>
<dbReference type="AlphaFoldDB" id="A0A0K0Y0G8"/>
<dbReference type="Proteomes" id="UP000066624">
    <property type="component" value="Chromosome"/>
</dbReference>
<dbReference type="InterPro" id="IPR050237">
    <property type="entry name" value="ATP-dep_AMP-bd_enzyme"/>
</dbReference>
<keyword evidence="4" id="KW-1185">Reference proteome</keyword>
<proteinExistence type="predicted"/>
<dbReference type="KEGG" id="wma:WM2015_3008"/>
<dbReference type="SUPFAM" id="SSF56801">
    <property type="entry name" value="Acetyl-CoA synthetase-like"/>
    <property type="match status" value="1"/>
</dbReference>
<organism evidence="3 4">
    <name type="scientific">Wenzhouxiangella marina</name>
    <dbReference type="NCBI Taxonomy" id="1579979"/>
    <lineage>
        <taxon>Bacteria</taxon>
        <taxon>Pseudomonadati</taxon>
        <taxon>Pseudomonadota</taxon>
        <taxon>Gammaproteobacteria</taxon>
        <taxon>Chromatiales</taxon>
        <taxon>Wenzhouxiangellaceae</taxon>
        <taxon>Wenzhouxiangella</taxon>
    </lineage>
</organism>
<dbReference type="GO" id="GO:0016874">
    <property type="term" value="F:ligase activity"/>
    <property type="evidence" value="ECO:0007669"/>
    <property type="project" value="UniProtKB-KW"/>
</dbReference>
<keyword evidence="1" id="KW-0436">Ligase</keyword>
<dbReference type="InterPro" id="IPR045851">
    <property type="entry name" value="AMP-bd_C_sf"/>
</dbReference>
<dbReference type="EMBL" id="CP012154">
    <property type="protein sequence ID" value="AKS43361.1"/>
    <property type="molecule type" value="Genomic_DNA"/>
</dbReference>
<dbReference type="Gene3D" id="3.30.300.30">
    <property type="match status" value="1"/>
</dbReference>
<reference evidence="4" key="1">
    <citation type="submission" date="2015-07" db="EMBL/GenBank/DDBJ databases">
        <authorList>
            <person name="Kim K.M."/>
        </authorList>
    </citation>
    <scope>NUCLEOTIDE SEQUENCE [LARGE SCALE GENOMIC DNA]</scope>
    <source>
        <strain evidence="4">KCTC 42284</strain>
    </source>
</reference>
<gene>
    <name evidence="3" type="ORF">WM2015_3008</name>
</gene>
<dbReference type="PANTHER" id="PTHR43767">
    <property type="entry name" value="LONG-CHAIN-FATTY-ACID--COA LIGASE"/>
    <property type="match status" value="1"/>
</dbReference>
<dbReference type="InterPro" id="IPR000873">
    <property type="entry name" value="AMP-dep_synth/lig_dom"/>
</dbReference>
<dbReference type="Gene3D" id="3.40.50.12780">
    <property type="entry name" value="N-terminal domain of ligase-like"/>
    <property type="match status" value="1"/>
</dbReference>
<evidence type="ECO:0000259" key="2">
    <source>
        <dbReference type="Pfam" id="PF00501"/>
    </source>
</evidence>
<accession>A0A0K0Y0G8</accession>
<dbReference type="PANTHER" id="PTHR43767:SF8">
    <property type="entry name" value="LONG-CHAIN-FATTY-ACID--COA LIGASE"/>
    <property type="match status" value="1"/>
</dbReference>
<dbReference type="Pfam" id="PF00501">
    <property type="entry name" value="AMP-binding"/>
    <property type="match status" value="1"/>
</dbReference>
<feature type="domain" description="AMP-dependent synthetase/ligase" evidence="2">
    <location>
        <begin position="87"/>
        <end position="280"/>
    </location>
</feature>
<dbReference type="OrthoDB" id="9787658at2"/>